<evidence type="ECO:0000313" key="4">
    <source>
        <dbReference type="Proteomes" id="UP000735302"/>
    </source>
</evidence>
<feature type="transmembrane region" description="Helical" evidence="2">
    <location>
        <begin position="6"/>
        <end position="28"/>
    </location>
</feature>
<keyword evidence="2" id="KW-0472">Membrane</keyword>
<gene>
    <name evidence="3" type="ORF">PoB_007576700</name>
</gene>
<feature type="compositionally biased region" description="Basic and acidic residues" evidence="1">
    <location>
        <begin position="106"/>
        <end position="118"/>
    </location>
</feature>
<organism evidence="3 4">
    <name type="scientific">Plakobranchus ocellatus</name>
    <dbReference type="NCBI Taxonomy" id="259542"/>
    <lineage>
        <taxon>Eukaryota</taxon>
        <taxon>Metazoa</taxon>
        <taxon>Spiralia</taxon>
        <taxon>Lophotrochozoa</taxon>
        <taxon>Mollusca</taxon>
        <taxon>Gastropoda</taxon>
        <taxon>Heterobranchia</taxon>
        <taxon>Euthyneura</taxon>
        <taxon>Panpulmonata</taxon>
        <taxon>Sacoglossa</taxon>
        <taxon>Placobranchoidea</taxon>
        <taxon>Plakobranchidae</taxon>
        <taxon>Plakobranchus</taxon>
    </lineage>
</organism>
<keyword evidence="2" id="KW-0812">Transmembrane</keyword>
<name>A0AAV4DY32_9GAST</name>
<sequence>MMVVVAVMVIVMVMMIIVVPVMMVVLAYDDGGVCADDGGVDRNSHNVGSGDHLFLNTIQVTASRLDLELAMTQDPDCDVNNCPVHNKVISGFSGPPSGQGAGSGARTRDRMVPADLRADSQATVLPTPPSLYRKSV</sequence>
<evidence type="ECO:0000313" key="3">
    <source>
        <dbReference type="EMBL" id="GFO49262.1"/>
    </source>
</evidence>
<dbReference type="Proteomes" id="UP000735302">
    <property type="component" value="Unassembled WGS sequence"/>
</dbReference>
<keyword evidence="2" id="KW-1133">Transmembrane helix</keyword>
<reference evidence="3 4" key="1">
    <citation type="journal article" date="2021" name="Elife">
        <title>Chloroplast acquisition without the gene transfer in kleptoplastic sea slugs, Plakobranchus ocellatus.</title>
        <authorList>
            <person name="Maeda T."/>
            <person name="Takahashi S."/>
            <person name="Yoshida T."/>
            <person name="Shimamura S."/>
            <person name="Takaki Y."/>
            <person name="Nagai Y."/>
            <person name="Toyoda A."/>
            <person name="Suzuki Y."/>
            <person name="Arimoto A."/>
            <person name="Ishii H."/>
            <person name="Satoh N."/>
            <person name="Nishiyama T."/>
            <person name="Hasebe M."/>
            <person name="Maruyama T."/>
            <person name="Minagawa J."/>
            <person name="Obokata J."/>
            <person name="Shigenobu S."/>
        </authorList>
    </citation>
    <scope>NUCLEOTIDE SEQUENCE [LARGE SCALE GENOMIC DNA]</scope>
</reference>
<comment type="caution">
    <text evidence="3">The sequence shown here is derived from an EMBL/GenBank/DDBJ whole genome shotgun (WGS) entry which is preliminary data.</text>
</comment>
<evidence type="ECO:0000256" key="1">
    <source>
        <dbReference type="SAM" id="MobiDB-lite"/>
    </source>
</evidence>
<evidence type="ECO:0008006" key="5">
    <source>
        <dbReference type="Google" id="ProtNLM"/>
    </source>
</evidence>
<keyword evidence="4" id="KW-1185">Reference proteome</keyword>
<dbReference type="EMBL" id="BLXT01008461">
    <property type="protein sequence ID" value="GFO49262.1"/>
    <property type="molecule type" value="Genomic_DNA"/>
</dbReference>
<protein>
    <recommendedName>
        <fullName evidence="5">Secreted protein</fullName>
    </recommendedName>
</protein>
<dbReference type="AlphaFoldDB" id="A0AAV4DY32"/>
<accession>A0AAV4DY32</accession>
<proteinExistence type="predicted"/>
<feature type="region of interest" description="Disordered" evidence="1">
    <location>
        <begin position="90"/>
        <end position="136"/>
    </location>
</feature>
<evidence type="ECO:0000256" key="2">
    <source>
        <dbReference type="SAM" id="Phobius"/>
    </source>
</evidence>